<dbReference type="EMBL" id="JAVMIP010000012">
    <property type="protein sequence ID" value="MDS3861416.1"/>
    <property type="molecule type" value="Genomic_DNA"/>
</dbReference>
<protein>
    <submittedName>
        <fullName evidence="10">YeeE/YedE family protein</fullName>
    </submittedName>
</protein>
<feature type="transmembrane region" description="Helical" evidence="9">
    <location>
        <begin position="350"/>
        <end position="373"/>
    </location>
</feature>
<dbReference type="RefSeq" id="WP_322878659.1">
    <property type="nucleotide sequence ID" value="NZ_JAVMIP010000012.1"/>
</dbReference>
<dbReference type="PANTHER" id="PTHR30574">
    <property type="entry name" value="INNER MEMBRANE PROTEIN YEDE"/>
    <property type="match status" value="1"/>
</dbReference>
<keyword evidence="11" id="KW-1185">Reference proteome</keyword>
<dbReference type="GO" id="GO:0005886">
    <property type="term" value="C:plasma membrane"/>
    <property type="evidence" value="ECO:0007669"/>
    <property type="project" value="UniProtKB-SubCell"/>
</dbReference>
<feature type="transmembrane region" description="Helical" evidence="9">
    <location>
        <begin position="12"/>
        <end position="36"/>
    </location>
</feature>
<keyword evidence="7 9" id="KW-0472">Membrane</keyword>
<feature type="transmembrane region" description="Helical" evidence="9">
    <location>
        <begin position="42"/>
        <end position="65"/>
    </location>
</feature>
<proteinExistence type="inferred from homology"/>
<keyword evidence="6 9" id="KW-1133">Transmembrane helix</keyword>
<evidence type="ECO:0000256" key="2">
    <source>
        <dbReference type="ARBA" id="ARBA00022448"/>
    </source>
</evidence>
<comment type="caution">
    <text evidence="10">The sequence shown here is derived from an EMBL/GenBank/DDBJ whole genome shotgun (WGS) entry which is preliminary data.</text>
</comment>
<evidence type="ECO:0000256" key="1">
    <source>
        <dbReference type="ARBA" id="ARBA00004429"/>
    </source>
</evidence>
<keyword evidence="2" id="KW-0813">Transport</keyword>
<evidence type="ECO:0000256" key="7">
    <source>
        <dbReference type="ARBA" id="ARBA00023136"/>
    </source>
</evidence>
<feature type="transmembrane region" description="Helical" evidence="9">
    <location>
        <begin position="146"/>
        <end position="164"/>
    </location>
</feature>
<dbReference type="PANTHER" id="PTHR30574:SF1">
    <property type="entry name" value="SULPHUR TRANSPORT DOMAIN-CONTAINING PROTEIN"/>
    <property type="match status" value="1"/>
</dbReference>
<accession>A0AAE4JWU6</accession>
<gene>
    <name evidence="10" type="ORF">RIF25_11420</name>
</gene>
<feature type="transmembrane region" description="Helical" evidence="9">
    <location>
        <begin position="77"/>
        <end position="98"/>
    </location>
</feature>
<evidence type="ECO:0000256" key="5">
    <source>
        <dbReference type="ARBA" id="ARBA00022692"/>
    </source>
</evidence>
<feature type="transmembrane region" description="Helical" evidence="9">
    <location>
        <begin position="242"/>
        <end position="261"/>
    </location>
</feature>
<keyword evidence="3" id="KW-1003">Cell membrane</keyword>
<feature type="transmembrane region" description="Helical" evidence="9">
    <location>
        <begin position="104"/>
        <end position="125"/>
    </location>
</feature>
<feature type="transmembrane region" description="Helical" evidence="9">
    <location>
        <begin position="379"/>
        <end position="396"/>
    </location>
</feature>
<evidence type="ECO:0000313" key="10">
    <source>
        <dbReference type="EMBL" id="MDS3861416.1"/>
    </source>
</evidence>
<keyword evidence="4" id="KW-0997">Cell inner membrane</keyword>
<feature type="transmembrane region" description="Helical" evidence="9">
    <location>
        <begin position="184"/>
        <end position="207"/>
    </location>
</feature>
<name>A0AAE4JWU6_9CYAN</name>
<comment type="similarity">
    <text evidence="8">Belongs to the TsuA/YedE (TC 9.B.102) family.</text>
</comment>
<dbReference type="AlphaFoldDB" id="A0AAE4JWU6"/>
<dbReference type="InterPro" id="IPR007272">
    <property type="entry name" value="Sulf_transp_TsuA/YedE"/>
</dbReference>
<evidence type="ECO:0000256" key="4">
    <source>
        <dbReference type="ARBA" id="ARBA00022519"/>
    </source>
</evidence>
<sequence length="403" mass="43117">MSLSQRTEYSQGFRSSMVLAITLGLVVLSTVALSVYGWRQSILFILGIGLGLTLHHARFGFSSAYRKWWLQRDGRGLLAQCLLLGLATLLFAPVLAIGEVAGETIRGALAPVGIAGMLGAFLFGIGMQLGGGCGCGTLAGFGQGNLSTLVTILTFCLGSFLASLTRPFWAQLPSWPPIAWNESLGWVGGVTLQLTLLGILAGVIICFNRDPLQPEDHSPQKKLVPAHDTDERGLMKIIRGPWSLATGAVVLALLACLTLIVSGQPWRITWGFLVWAAHAAQKLGWQPDQSPFWQSEPAQYALNHSIFADVSSVMNIGLILGAILGAALAGRFTVRLVLSWPDALMRGMGGFMMGFGALLSFGCNVSAFLGGIASLSIHGWLWIVFALFGSWLCLQFQGQLKGE</sequence>
<dbReference type="Proteomes" id="UP001268256">
    <property type="component" value="Unassembled WGS sequence"/>
</dbReference>
<organism evidence="10 11">
    <name type="scientific">Pseudocalidococcus azoricus BACA0444</name>
    <dbReference type="NCBI Taxonomy" id="2918990"/>
    <lineage>
        <taxon>Bacteria</taxon>
        <taxon>Bacillati</taxon>
        <taxon>Cyanobacteriota</taxon>
        <taxon>Cyanophyceae</taxon>
        <taxon>Acaryochloridales</taxon>
        <taxon>Thermosynechococcaceae</taxon>
        <taxon>Pseudocalidococcus</taxon>
        <taxon>Pseudocalidococcus azoricus</taxon>
    </lineage>
</organism>
<evidence type="ECO:0000256" key="8">
    <source>
        <dbReference type="ARBA" id="ARBA00035655"/>
    </source>
</evidence>
<evidence type="ECO:0000256" key="9">
    <source>
        <dbReference type="SAM" id="Phobius"/>
    </source>
</evidence>
<evidence type="ECO:0000313" key="11">
    <source>
        <dbReference type="Proteomes" id="UP001268256"/>
    </source>
</evidence>
<evidence type="ECO:0000256" key="3">
    <source>
        <dbReference type="ARBA" id="ARBA00022475"/>
    </source>
</evidence>
<keyword evidence="5 9" id="KW-0812">Transmembrane</keyword>
<comment type="subcellular location">
    <subcellularLocation>
        <location evidence="1">Cell inner membrane</location>
        <topology evidence="1">Multi-pass membrane protein</topology>
    </subcellularLocation>
</comment>
<dbReference type="Pfam" id="PF04143">
    <property type="entry name" value="Sulf_transp"/>
    <property type="match status" value="1"/>
</dbReference>
<reference evidence="11" key="1">
    <citation type="submission" date="2023-07" db="EMBL/GenBank/DDBJ databases">
        <authorList>
            <person name="Luz R."/>
            <person name="Cordeiro R."/>
            <person name="Fonseca A."/>
            <person name="Goncalves V."/>
        </authorList>
    </citation>
    <scope>NUCLEOTIDE SEQUENCE [LARGE SCALE GENOMIC DNA]</scope>
    <source>
        <strain evidence="11">BACA0444</strain>
    </source>
</reference>
<feature type="transmembrane region" description="Helical" evidence="9">
    <location>
        <begin position="316"/>
        <end position="338"/>
    </location>
</feature>
<evidence type="ECO:0000256" key="6">
    <source>
        <dbReference type="ARBA" id="ARBA00022989"/>
    </source>
</evidence>